<dbReference type="EC" id="2.1.1.14" evidence="5"/>
<organism evidence="5">
    <name type="scientific">mine drainage metagenome</name>
    <dbReference type="NCBI Taxonomy" id="410659"/>
    <lineage>
        <taxon>unclassified sequences</taxon>
        <taxon>metagenomes</taxon>
        <taxon>ecological metagenomes</taxon>
    </lineage>
</organism>
<dbReference type="GO" id="GO:0003871">
    <property type="term" value="F:5-methyltetrahydropteroyltriglutamate-homocysteine S-methyltransferase activity"/>
    <property type="evidence" value="ECO:0007669"/>
    <property type="project" value="UniProtKB-EC"/>
</dbReference>
<dbReference type="EMBL" id="MLJW01003203">
    <property type="protein sequence ID" value="OIQ72595.1"/>
    <property type="molecule type" value="Genomic_DNA"/>
</dbReference>
<keyword evidence="3" id="KW-0862">Zinc</keyword>
<dbReference type="GO" id="GO:0009086">
    <property type="term" value="P:methionine biosynthetic process"/>
    <property type="evidence" value="ECO:0007669"/>
    <property type="project" value="InterPro"/>
</dbReference>
<keyword evidence="2" id="KW-0479">Metal-binding</keyword>
<reference evidence="5" key="1">
    <citation type="submission" date="2016-10" db="EMBL/GenBank/DDBJ databases">
        <title>Sequence of Gallionella enrichment culture.</title>
        <authorList>
            <person name="Poehlein A."/>
            <person name="Muehling M."/>
            <person name="Daniel R."/>
        </authorList>
    </citation>
    <scope>NUCLEOTIDE SEQUENCE</scope>
</reference>
<comment type="cofactor">
    <cofactor evidence="1">
        <name>Zn(2+)</name>
        <dbReference type="ChEBI" id="CHEBI:29105"/>
    </cofactor>
</comment>
<evidence type="ECO:0000259" key="4">
    <source>
        <dbReference type="Pfam" id="PF01717"/>
    </source>
</evidence>
<dbReference type="SUPFAM" id="SSF51726">
    <property type="entry name" value="UROD/MetE-like"/>
    <property type="match status" value="1"/>
</dbReference>
<dbReference type="AlphaFoldDB" id="A0A1J5Q560"/>
<dbReference type="GO" id="GO:0008270">
    <property type="term" value="F:zinc ion binding"/>
    <property type="evidence" value="ECO:0007669"/>
    <property type="project" value="InterPro"/>
</dbReference>
<evidence type="ECO:0000256" key="3">
    <source>
        <dbReference type="ARBA" id="ARBA00022833"/>
    </source>
</evidence>
<sequence>MPLRKAQWNDYLKWAVESFRVTANGVQDETQIHTHMCYSEFNDIIAAIADMDADVITIETSRSDMELLDAFDHFNYPNEIGPGVYDIHSPNIPTQDHIVQLMRKAAERIPAERLWVNPDCGLKTRQWAEVIPALTNMVAAAKALRAAA</sequence>
<dbReference type="Gene3D" id="3.20.20.210">
    <property type="match status" value="1"/>
</dbReference>
<dbReference type="GO" id="GO:0032259">
    <property type="term" value="P:methylation"/>
    <property type="evidence" value="ECO:0007669"/>
    <property type="project" value="UniProtKB-KW"/>
</dbReference>
<feature type="domain" description="Cobalamin-independent methionine synthase MetE C-terminal/archaeal" evidence="4">
    <location>
        <begin position="2"/>
        <end position="142"/>
    </location>
</feature>
<dbReference type="Pfam" id="PF01717">
    <property type="entry name" value="Meth_synt_2"/>
    <property type="match status" value="1"/>
</dbReference>
<keyword evidence="5" id="KW-0808">Transferase</keyword>
<dbReference type="InterPro" id="IPR002629">
    <property type="entry name" value="Met_Synth_C/arc"/>
</dbReference>
<protein>
    <submittedName>
        <fullName evidence="5">5-methyltetrahydropteroyltriglutamate--homocysteine methyltransferase</fullName>
        <ecNumber evidence="5">2.1.1.14</ecNumber>
    </submittedName>
</protein>
<proteinExistence type="predicted"/>
<evidence type="ECO:0000313" key="5">
    <source>
        <dbReference type="EMBL" id="OIQ72595.1"/>
    </source>
</evidence>
<gene>
    <name evidence="5" type="primary">metE_9</name>
    <name evidence="5" type="ORF">GALL_457780</name>
</gene>
<keyword evidence="5" id="KW-0489">Methyltransferase</keyword>
<dbReference type="InterPro" id="IPR038071">
    <property type="entry name" value="UROD/MetE-like_sf"/>
</dbReference>
<evidence type="ECO:0000256" key="2">
    <source>
        <dbReference type="ARBA" id="ARBA00022723"/>
    </source>
</evidence>
<accession>A0A1J5Q560</accession>
<comment type="caution">
    <text evidence="5">The sequence shown here is derived from an EMBL/GenBank/DDBJ whole genome shotgun (WGS) entry which is preliminary data.</text>
</comment>
<name>A0A1J5Q560_9ZZZZ</name>
<evidence type="ECO:0000256" key="1">
    <source>
        <dbReference type="ARBA" id="ARBA00001947"/>
    </source>
</evidence>
<dbReference type="PANTHER" id="PTHR30519">
    <property type="entry name" value="5-METHYLTETRAHYDROPTEROYLTRIGLUTAMATE--HOMOCYSTEINE METHYLTRANSFERASE"/>
    <property type="match status" value="1"/>
</dbReference>